<dbReference type="RefSeq" id="WP_190254804.1">
    <property type="nucleotide sequence ID" value="NZ_BMPI01000047.1"/>
</dbReference>
<dbReference type="AlphaFoldDB" id="A0A917U6P6"/>
<reference evidence="1" key="2">
    <citation type="submission" date="2020-09" db="EMBL/GenBank/DDBJ databases">
        <authorList>
            <person name="Sun Q."/>
            <person name="Ohkuma M."/>
        </authorList>
    </citation>
    <scope>NUCLEOTIDE SEQUENCE</scope>
    <source>
        <strain evidence="1">JCM 19831</strain>
    </source>
</reference>
<evidence type="ECO:0000313" key="2">
    <source>
        <dbReference type="Proteomes" id="UP000642070"/>
    </source>
</evidence>
<reference evidence="1" key="1">
    <citation type="journal article" date="2014" name="Int. J. Syst. Evol. Microbiol.">
        <title>Complete genome sequence of Corynebacterium casei LMG S-19264T (=DSM 44701T), isolated from a smear-ripened cheese.</title>
        <authorList>
            <consortium name="US DOE Joint Genome Institute (JGI-PGF)"/>
            <person name="Walter F."/>
            <person name="Albersmeier A."/>
            <person name="Kalinowski J."/>
            <person name="Ruckert C."/>
        </authorList>
    </citation>
    <scope>NUCLEOTIDE SEQUENCE</scope>
    <source>
        <strain evidence="1">JCM 19831</strain>
    </source>
</reference>
<organism evidence="1 2">
    <name type="scientific">Dactylosporangium sucinum</name>
    <dbReference type="NCBI Taxonomy" id="1424081"/>
    <lineage>
        <taxon>Bacteria</taxon>
        <taxon>Bacillati</taxon>
        <taxon>Actinomycetota</taxon>
        <taxon>Actinomycetes</taxon>
        <taxon>Micromonosporales</taxon>
        <taxon>Micromonosporaceae</taxon>
        <taxon>Dactylosporangium</taxon>
    </lineage>
</organism>
<dbReference type="EMBL" id="BMPI01000047">
    <property type="protein sequence ID" value="GGM62554.1"/>
    <property type="molecule type" value="Genomic_DNA"/>
</dbReference>
<evidence type="ECO:0000313" key="1">
    <source>
        <dbReference type="EMBL" id="GGM62554.1"/>
    </source>
</evidence>
<proteinExistence type="predicted"/>
<dbReference type="Proteomes" id="UP000642070">
    <property type="component" value="Unassembled WGS sequence"/>
</dbReference>
<sequence>MTSTTTVPALGDDILMLAVHATEPRNLLAHPGIRHALRAAEFVPAVLSWQPLPPYRELRKIIRREHHGRLDPWLDRLTAAGRLRHAGTVFLGMGRRELLLDQPARDAAQRRLQAGLPQDPGHRPPARDALLGAIVEAAHLMAGAVPPGQPVANWSAAAGALVDGRVVPDGIEPGVLPALVGAMAEEIARDRD</sequence>
<protein>
    <submittedName>
        <fullName evidence="1">Uncharacterized protein</fullName>
    </submittedName>
</protein>
<name>A0A917U6P6_9ACTN</name>
<keyword evidence="2" id="KW-1185">Reference proteome</keyword>
<gene>
    <name evidence="1" type="ORF">GCM10007977_075190</name>
</gene>
<comment type="caution">
    <text evidence="1">The sequence shown here is derived from an EMBL/GenBank/DDBJ whole genome shotgun (WGS) entry which is preliminary data.</text>
</comment>
<accession>A0A917U6P6</accession>